<gene>
    <name evidence="2" type="ORF">glysoja_034057</name>
</gene>
<evidence type="ECO:0000256" key="1">
    <source>
        <dbReference type="SAM" id="MobiDB-lite"/>
    </source>
</evidence>
<sequence length="137" mass="15449">MLRVHDSEHIQEDVVAEESHGSFQPTVDAVQEHVPSAEESPEEPQKHTYASIAGSVEVAGRQVYIEERRPNRKGRGRSSYQSEVQRGRFGPRSFGRVSGQDGEYNKPKGIGFYGRNIRQERGYSGYQWPSNGQNLAE</sequence>
<dbReference type="Proteomes" id="UP000053555">
    <property type="component" value="Unassembled WGS sequence"/>
</dbReference>
<reference evidence="2" key="1">
    <citation type="submission" date="2014-07" db="EMBL/GenBank/DDBJ databases">
        <title>Identification of a novel salt tolerance gene in wild soybean by whole-genome sequencing.</title>
        <authorList>
            <person name="Lam H.-M."/>
            <person name="Qi X."/>
            <person name="Li M.-W."/>
            <person name="Liu X."/>
            <person name="Xie M."/>
            <person name="Ni M."/>
            <person name="Xu X."/>
        </authorList>
    </citation>
    <scope>NUCLEOTIDE SEQUENCE [LARGE SCALE GENOMIC DNA]</scope>
    <source>
        <tissue evidence="2">Root</tissue>
    </source>
</reference>
<name>A0A0B2RED4_GLYSO</name>
<evidence type="ECO:0000313" key="2">
    <source>
        <dbReference type="EMBL" id="KHN30714.1"/>
    </source>
</evidence>
<dbReference type="AlphaFoldDB" id="A0A0B2RED4"/>
<feature type="compositionally biased region" description="Basic and acidic residues" evidence="1">
    <location>
        <begin position="1"/>
        <end position="20"/>
    </location>
</feature>
<protein>
    <submittedName>
        <fullName evidence="2">Uncharacterized protein</fullName>
    </submittedName>
</protein>
<organism evidence="2">
    <name type="scientific">Glycine soja</name>
    <name type="common">Wild soybean</name>
    <dbReference type="NCBI Taxonomy" id="3848"/>
    <lineage>
        <taxon>Eukaryota</taxon>
        <taxon>Viridiplantae</taxon>
        <taxon>Streptophyta</taxon>
        <taxon>Embryophyta</taxon>
        <taxon>Tracheophyta</taxon>
        <taxon>Spermatophyta</taxon>
        <taxon>Magnoliopsida</taxon>
        <taxon>eudicotyledons</taxon>
        <taxon>Gunneridae</taxon>
        <taxon>Pentapetalae</taxon>
        <taxon>rosids</taxon>
        <taxon>fabids</taxon>
        <taxon>Fabales</taxon>
        <taxon>Fabaceae</taxon>
        <taxon>Papilionoideae</taxon>
        <taxon>50 kb inversion clade</taxon>
        <taxon>NPAAA clade</taxon>
        <taxon>indigoferoid/millettioid clade</taxon>
        <taxon>Phaseoleae</taxon>
        <taxon>Glycine</taxon>
        <taxon>Glycine subgen. Soja</taxon>
    </lineage>
</organism>
<feature type="region of interest" description="Disordered" evidence="1">
    <location>
        <begin position="1"/>
        <end position="111"/>
    </location>
</feature>
<dbReference type="EMBL" id="KN651494">
    <property type="protein sequence ID" value="KHN30714.1"/>
    <property type="molecule type" value="Genomic_DNA"/>
</dbReference>
<accession>A0A0B2RED4</accession>
<proteinExistence type="predicted"/>